<feature type="region of interest" description="Disordered" evidence="4">
    <location>
        <begin position="1"/>
        <end position="54"/>
    </location>
</feature>
<dbReference type="InterPro" id="IPR036388">
    <property type="entry name" value="WH-like_DNA-bd_sf"/>
</dbReference>
<evidence type="ECO:0000256" key="1">
    <source>
        <dbReference type="ARBA" id="ARBA00023015"/>
    </source>
</evidence>
<dbReference type="OrthoDB" id="67158at2"/>
<dbReference type="InterPro" id="IPR000835">
    <property type="entry name" value="HTH_MarR-typ"/>
</dbReference>
<evidence type="ECO:0000259" key="5">
    <source>
        <dbReference type="Pfam" id="PF12802"/>
    </source>
</evidence>
<evidence type="ECO:0000313" key="6">
    <source>
        <dbReference type="EMBL" id="PRX95394.1"/>
    </source>
</evidence>
<dbReference type="SUPFAM" id="SSF46785">
    <property type="entry name" value="Winged helix' DNA-binding domain"/>
    <property type="match status" value="1"/>
</dbReference>
<accession>A0A2T0PV30</accession>
<dbReference type="PANTHER" id="PTHR38465:SF2">
    <property type="entry name" value="HTH-TYPE TRANSCRIPTIONAL REGULATOR MMPR5"/>
    <property type="match status" value="1"/>
</dbReference>
<keyword evidence="3" id="KW-0804">Transcription</keyword>
<sequence length="213" mass="23864">MSSENREVNKTLKAPVGCWGPARAGRPETDDDRHGDEVTGTDTEPDGRHGGADDEAGRVIERFALLLSESGWPRMPARVFVAILIAPDGRRTAAELAETLRISPAAVSGAVRYLSQVGLVAREREPGRRRDHYRLYDDLWYESITRRDTMIQRWVQYLGEGVQVVGPDTPAGARLEETRQFFAFMHDEIPRIIDRWRAYRAAHVDGGPPAEEG</sequence>
<feature type="compositionally biased region" description="Basic and acidic residues" evidence="4">
    <location>
        <begin position="1"/>
        <end position="10"/>
    </location>
</feature>
<dbReference type="GO" id="GO:0003700">
    <property type="term" value="F:DNA-binding transcription factor activity"/>
    <property type="evidence" value="ECO:0007669"/>
    <property type="project" value="InterPro"/>
</dbReference>
<dbReference type="Gene3D" id="1.10.287.160">
    <property type="entry name" value="HR1 repeat"/>
    <property type="match status" value="1"/>
</dbReference>
<dbReference type="InterPro" id="IPR011991">
    <property type="entry name" value="ArsR-like_HTH"/>
</dbReference>
<comment type="caution">
    <text evidence="6">The sequence shown here is derived from an EMBL/GenBank/DDBJ whole genome shotgun (WGS) entry which is preliminary data.</text>
</comment>
<evidence type="ECO:0000256" key="2">
    <source>
        <dbReference type="ARBA" id="ARBA00023125"/>
    </source>
</evidence>
<dbReference type="GO" id="GO:0003677">
    <property type="term" value="F:DNA binding"/>
    <property type="evidence" value="ECO:0007669"/>
    <property type="project" value="UniProtKB-KW"/>
</dbReference>
<reference evidence="6 7" key="1">
    <citation type="submission" date="2018-03" db="EMBL/GenBank/DDBJ databases">
        <title>Genomic Encyclopedia of Archaeal and Bacterial Type Strains, Phase II (KMG-II): from individual species to whole genera.</title>
        <authorList>
            <person name="Goeker M."/>
        </authorList>
    </citation>
    <scope>NUCLEOTIDE SEQUENCE [LARGE SCALE GENOMIC DNA]</scope>
    <source>
        <strain evidence="6 7">DSM 45601</strain>
    </source>
</reference>
<dbReference type="PANTHER" id="PTHR38465">
    <property type="entry name" value="HTH-TYPE TRANSCRIPTIONAL REGULATOR MJ1563-RELATED"/>
    <property type="match status" value="1"/>
</dbReference>
<dbReference type="EMBL" id="PVZC01000009">
    <property type="protein sequence ID" value="PRX95394.1"/>
    <property type="molecule type" value="Genomic_DNA"/>
</dbReference>
<proteinExistence type="predicted"/>
<organism evidence="6 7">
    <name type="scientific">Allonocardiopsis opalescens</name>
    <dbReference type="NCBI Taxonomy" id="1144618"/>
    <lineage>
        <taxon>Bacteria</taxon>
        <taxon>Bacillati</taxon>
        <taxon>Actinomycetota</taxon>
        <taxon>Actinomycetes</taxon>
        <taxon>Streptosporangiales</taxon>
        <taxon>Allonocardiopsis</taxon>
    </lineage>
</organism>
<keyword evidence="1" id="KW-0805">Transcription regulation</keyword>
<dbReference type="InterPro" id="IPR052362">
    <property type="entry name" value="HTH-GbsR_regulator"/>
</dbReference>
<dbReference type="Gene3D" id="1.10.10.10">
    <property type="entry name" value="Winged helix-like DNA-binding domain superfamily/Winged helix DNA-binding domain"/>
    <property type="match status" value="1"/>
</dbReference>
<dbReference type="Pfam" id="PF12802">
    <property type="entry name" value="MarR_2"/>
    <property type="match status" value="1"/>
</dbReference>
<keyword evidence="7" id="KW-1185">Reference proteome</keyword>
<name>A0A2T0PV30_9ACTN</name>
<feature type="compositionally biased region" description="Basic and acidic residues" evidence="4">
    <location>
        <begin position="25"/>
        <end position="37"/>
    </location>
</feature>
<dbReference type="CDD" id="cd00090">
    <property type="entry name" value="HTH_ARSR"/>
    <property type="match status" value="1"/>
</dbReference>
<gene>
    <name evidence="6" type="ORF">CLV72_1091</name>
</gene>
<dbReference type="Proteomes" id="UP000237846">
    <property type="component" value="Unassembled WGS sequence"/>
</dbReference>
<protein>
    <submittedName>
        <fullName evidence="6">DNA-binding transcriptional regulator GbsR (MarR family)</fullName>
    </submittedName>
</protein>
<feature type="domain" description="HTH marR-type" evidence="5">
    <location>
        <begin position="73"/>
        <end position="130"/>
    </location>
</feature>
<dbReference type="AlphaFoldDB" id="A0A2T0PV30"/>
<evidence type="ECO:0000256" key="3">
    <source>
        <dbReference type="ARBA" id="ARBA00023163"/>
    </source>
</evidence>
<keyword evidence="2 6" id="KW-0238">DNA-binding</keyword>
<feature type="compositionally biased region" description="Basic and acidic residues" evidence="4">
    <location>
        <begin position="45"/>
        <end position="54"/>
    </location>
</feature>
<evidence type="ECO:0000313" key="7">
    <source>
        <dbReference type="Proteomes" id="UP000237846"/>
    </source>
</evidence>
<evidence type="ECO:0000256" key="4">
    <source>
        <dbReference type="SAM" id="MobiDB-lite"/>
    </source>
</evidence>
<dbReference type="InterPro" id="IPR036390">
    <property type="entry name" value="WH_DNA-bd_sf"/>
</dbReference>